<feature type="compositionally biased region" description="Acidic residues" evidence="4">
    <location>
        <begin position="120"/>
        <end position="129"/>
    </location>
</feature>
<dbReference type="PROSITE" id="PS00028">
    <property type="entry name" value="ZINC_FINGER_C2H2_1"/>
    <property type="match status" value="1"/>
</dbReference>
<feature type="compositionally biased region" description="Basic residues" evidence="4">
    <location>
        <begin position="536"/>
        <end position="547"/>
    </location>
</feature>
<feature type="compositionally biased region" description="Acidic residues" evidence="4">
    <location>
        <begin position="278"/>
        <end position="292"/>
    </location>
</feature>
<evidence type="ECO:0000313" key="6">
    <source>
        <dbReference type="EMBL" id="CAE0717211.1"/>
    </source>
</evidence>
<evidence type="ECO:0000256" key="3">
    <source>
        <dbReference type="ARBA" id="ARBA00022833"/>
    </source>
</evidence>
<dbReference type="AlphaFoldDB" id="A0A7S4AIV3"/>
<reference evidence="6" key="1">
    <citation type="submission" date="2021-01" db="EMBL/GenBank/DDBJ databases">
        <authorList>
            <person name="Corre E."/>
            <person name="Pelletier E."/>
            <person name="Niang G."/>
            <person name="Scheremetjew M."/>
            <person name="Finn R."/>
            <person name="Kale V."/>
            <person name="Holt S."/>
            <person name="Cochrane G."/>
            <person name="Meng A."/>
            <person name="Brown T."/>
            <person name="Cohen L."/>
        </authorList>
    </citation>
    <scope>NUCLEOTIDE SEQUENCE</scope>
    <source>
        <strain evidence="6">10249 10 AB</strain>
    </source>
</reference>
<feature type="compositionally biased region" description="Basic and acidic residues" evidence="4">
    <location>
        <begin position="293"/>
        <end position="305"/>
    </location>
</feature>
<gene>
    <name evidence="6" type="ORF">PAUS00366_LOCUS9963</name>
</gene>
<dbReference type="PROSITE" id="PS00018">
    <property type="entry name" value="EF_HAND_1"/>
    <property type="match status" value="1"/>
</dbReference>
<accession>A0A7S4AIV3</accession>
<evidence type="ECO:0000256" key="2">
    <source>
        <dbReference type="ARBA" id="ARBA00022771"/>
    </source>
</evidence>
<keyword evidence="2" id="KW-0863">Zinc-finger</keyword>
<dbReference type="SUPFAM" id="SSF57667">
    <property type="entry name" value="beta-beta-alpha zinc fingers"/>
    <property type="match status" value="1"/>
</dbReference>
<proteinExistence type="predicted"/>
<feature type="region of interest" description="Disordered" evidence="4">
    <location>
        <begin position="192"/>
        <end position="326"/>
    </location>
</feature>
<feature type="compositionally biased region" description="Basic and acidic residues" evidence="4">
    <location>
        <begin position="1"/>
        <end position="10"/>
    </location>
</feature>
<dbReference type="InterPro" id="IPR018247">
    <property type="entry name" value="EF_Hand_1_Ca_BS"/>
</dbReference>
<feature type="compositionally biased region" description="Acidic residues" evidence="4">
    <location>
        <begin position="243"/>
        <end position="257"/>
    </location>
</feature>
<feature type="compositionally biased region" description="Acidic residues" evidence="4">
    <location>
        <begin position="317"/>
        <end position="326"/>
    </location>
</feature>
<feature type="compositionally biased region" description="Basic and acidic residues" evidence="4">
    <location>
        <begin position="21"/>
        <end position="40"/>
    </location>
</feature>
<sequence>MPHCQKENHNHSARSKKERQKAKQEATARKQRLREEKAAAEAEAALKLSNNIAPVEGHGEYEVGYEPEPEYSRFNVKKRSKKHLRQDLRKRMLREQEEEEERLKKQQEEDYLKQQKALQEDNDDEEQQQEEQPPPLEYFVFICECCDKRYATKNQFLNHVNSKKHKRKCRIYEDLGLLVTHIELRGENGNEKAIYNDDDYDEDDNGNQVPVDNKDDDDDENGNFNTKTKNANGRQLKHKESEKEGEEESESDSDDDYVPPKRNIFVGFAATGFSSSSSDDDSDSDDDNDDDNNTDRKLSPARLKDPPPGSSRQQEQQQDDNDDDDTIDFDELIYQNQLLQHEIDAKQQQGTIVDALPTPLPFHETYDPEDYDTNENRLASVQHRLRKNLAAKGIAPKTATPDAVHDPLDAITMGKTLLQEVLQANIDTLQQKLDAYKKHKDHCQLMAKEFAFRKGNSKALPAQYVRKKDAADNARRRANVHHAGSHYHMQMARSMQFGRHKGMMARHSAQGARLQAGRMAAKETARMQQGGGGMKIGKKASKKSQQKRRGEAGGSKKNGGKKGDGGGGD</sequence>
<dbReference type="Pfam" id="PF12171">
    <property type="entry name" value="zf-C2H2_jaz"/>
    <property type="match status" value="1"/>
</dbReference>
<feature type="compositionally biased region" description="Basic residues" evidence="4">
    <location>
        <begin position="11"/>
        <end position="20"/>
    </location>
</feature>
<feature type="region of interest" description="Disordered" evidence="4">
    <location>
        <begin position="519"/>
        <end position="569"/>
    </location>
</feature>
<keyword evidence="1" id="KW-0479">Metal-binding</keyword>
<keyword evidence="3" id="KW-0862">Zinc</keyword>
<feature type="compositionally biased region" description="Basic and acidic residues" evidence="4">
    <location>
        <begin position="85"/>
        <end position="113"/>
    </location>
</feature>
<dbReference type="InterPro" id="IPR022755">
    <property type="entry name" value="Znf_C2H2_jaz"/>
</dbReference>
<feature type="region of interest" description="Disordered" evidence="4">
    <location>
        <begin position="1"/>
        <end position="133"/>
    </location>
</feature>
<feature type="compositionally biased region" description="Basic residues" evidence="4">
    <location>
        <begin position="75"/>
        <end position="84"/>
    </location>
</feature>
<feature type="compositionally biased region" description="Acidic residues" evidence="4">
    <location>
        <begin position="196"/>
        <end position="205"/>
    </location>
</feature>
<evidence type="ECO:0000256" key="4">
    <source>
        <dbReference type="SAM" id="MobiDB-lite"/>
    </source>
</evidence>
<name>A0A7S4AIV3_9STRA</name>
<dbReference type="InterPro" id="IPR036236">
    <property type="entry name" value="Znf_C2H2_sf"/>
</dbReference>
<evidence type="ECO:0000256" key="1">
    <source>
        <dbReference type="ARBA" id="ARBA00022723"/>
    </source>
</evidence>
<dbReference type="GO" id="GO:0008270">
    <property type="term" value="F:zinc ion binding"/>
    <property type="evidence" value="ECO:0007669"/>
    <property type="project" value="UniProtKB-KW"/>
</dbReference>
<feature type="domain" description="C2H2-type" evidence="5">
    <location>
        <begin position="143"/>
        <end position="165"/>
    </location>
</feature>
<dbReference type="EMBL" id="HBIX01013479">
    <property type="protein sequence ID" value="CAE0717211.1"/>
    <property type="molecule type" value="Transcribed_RNA"/>
</dbReference>
<protein>
    <recommendedName>
        <fullName evidence="5">C2H2-type domain-containing protein</fullName>
    </recommendedName>
</protein>
<dbReference type="InterPro" id="IPR013087">
    <property type="entry name" value="Znf_C2H2_type"/>
</dbReference>
<organism evidence="6">
    <name type="scientific">Pseudo-nitzschia australis</name>
    <dbReference type="NCBI Taxonomy" id="44445"/>
    <lineage>
        <taxon>Eukaryota</taxon>
        <taxon>Sar</taxon>
        <taxon>Stramenopiles</taxon>
        <taxon>Ochrophyta</taxon>
        <taxon>Bacillariophyta</taxon>
        <taxon>Bacillariophyceae</taxon>
        <taxon>Bacillariophycidae</taxon>
        <taxon>Bacillariales</taxon>
        <taxon>Bacillariaceae</taxon>
        <taxon>Pseudo-nitzschia</taxon>
    </lineage>
</organism>
<evidence type="ECO:0000259" key="5">
    <source>
        <dbReference type="PROSITE" id="PS00028"/>
    </source>
</evidence>